<evidence type="ECO:0000259" key="6">
    <source>
        <dbReference type="PROSITE" id="PS50043"/>
    </source>
</evidence>
<feature type="domain" description="Response regulatory" evidence="7">
    <location>
        <begin position="3"/>
        <end position="118"/>
    </location>
</feature>
<dbReference type="InterPro" id="IPR039420">
    <property type="entry name" value="WalR-like"/>
</dbReference>
<dbReference type="InterPro" id="IPR058245">
    <property type="entry name" value="NreC/VraR/RcsB-like_REC"/>
</dbReference>
<evidence type="ECO:0000256" key="4">
    <source>
        <dbReference type="ARBA" id="ARBA00023163"/>
    </source>
</evidence>
<keyword evidence="2" id="KW-0805">Transcription regulation</keyword>
<feature type="modified residue" description="4-aspartylphosphate" evidence="5">
    <location>
        <position position="53"/>
    </location>
</feature>
<dbReference type="Gene3D" id="3.40.50.2300">
    <property type="match status" value="1"/>
</dbReference>
<keyword evidence="9" id="KW-1185">Reference proteome</keyword>
<keyword evidence="1 5" id="KW-0597">Phosphoprotein</keyword>
<evidence type="ECO:0000256" key="3">
    <source>
        <dbReference type="ARBA" id="ARBA00023125"/>
    </source>
</evidence>
<dbReference type="InterPro" id="IPR001789">
    <property type="entry name" value="Sig_transdc_resp-reg_receiver"/>
</dbReference>
<protein>
    <submittedName>
        <fullName evidence="8">Response regulator transcription factor</fullName>
    </submittedName>
</protein>
<evidence type="ECO:0000256" key="2">
    <source>
        <dbReference type="ARBA" id="ARBA00023015"/>
    </source>
</evidence>
<proteinExistence type="predicted"/>
<dbReference type="Pfam" id="PF00196">
    <property type="entry name" value="GerE"/>
    <property type="match status" value="1"/>
</dbReference>
<dbReference type="SMART" id="SM00448">
    <property type="entry name" value="REC"/>
    <property type="match status" value="1"/>
</dbReference>
<dbReference type="PROSITE" id="PS00622">
    <property type="entry name" value="HTH_LUXR_1"/>
    <property type="match status" value="1"/>
</dbReference>
<feature type="domain" description="HTH luxR-type" evidence="6">
    <location>
        <begin position="141"/>
        <end position="206"/>
    </location>
</feature>
<dbReference type="PANTHER" id="PTHR43214">
    <property type="entry name" value="TWO-COMPONENT RESPONSE REGULATOR"/>
    <property type="match status" value="1"/>
</dbReference>
<comment type="caution">
    <text evidence="8">The sequence shown here is derived from an EMBL/GenBank/DDBJ whole genome shotgun (WGS) entry which is preliminary data.</text>
</comment>
<dbReference type="PROSITE" id="PS50110">
    <property type="entry name" value="RESPONSE_REGULATORY"/>
    <property type="match status" value="1"/>
</dbReference>
<dbReference type="PROSITE" id="PS50043">
    <property type="entry name" value="HTH_LUXR_2"/>
    <property type="match status" value="1"/>
</dbReference>
<sequence>MTDVYLVDDHAMMRDGLRSVLAAAGHRVTGESADPTQALADLQRLAPAVLLLDLHLGLRSGFELLTELQRRRLDARTIVLTMSAQPRHVAEALRLGAAGYVLKGASAAELLSAIDTVLQGRRHLGSDVAELAVQGLTERDGDAALASLSARERQIVALVVRGQSSPEIGRLLHLSPKTVDSYRSRLMAKLGVADLPALVRFAIRAGLIDADDD</sequence>
<evidence type="ECO:0000313" key="9">
    <source>
        <dbReference type="Proteomes" id="UP000737171"/>
    </source>
</evidence>
<keyword evidence="4" id="KW-0804">Transcription</keyword>
<evidence type="ECO:0000256" key="5">
    <source>
        <dbReference type="PROSITE-ProRule" id="PRU00169"/>
    </source>
</evidence>
<dbReference type="EMBL" id="JABRWJ010000010">
    <property type="protein sequence ID" value="NRF71085.1"/>
    <property type="molecule type" value="Genomic_DNA"/>
</dbReference>
<dbReference type="RefSeq" id="WP_173131557.1">
    <property type="nucleotide sequence ID" value="NZ_JABRWJ010000010.1"/>
</dbReference>
<dbReference type="CDD" id="cd06170">
    <property type="entry name" value="LuxR_C_like"/>
    <property type="match status" value="1"/>
</dbReference>
<dbReference type="InterPro" id="IPR036388">
    <property type="entry name" value="WH-like_DNA-bd_sf"/>
</dbReference>
<evidence type="ECO:0000313" key="8">
    <source>
        <dbReference type="EMBL" id="NRF71085.1"/>
    </source>
</evidence>
<dbReference type="InterPro" id="IPR011006">
    <property type="entry name" value="CheY-like_superfamily"/>
</dbReference>
<dbReference type="PRINTS" id="PR00038">
    <property type="entry name" value="HTHLUXR"/>
</dbReference>
<dbReference type="SUPFAM" id="SSF46894">
    <property type="entry name" value="C-terminal effector domain of the bipartite response regulators"/>
    <property type="match status" value="1"/>
</dbReference>
<dbReference type="InterPro" id="IPR016032">
    <property type="entry name" value="Sig_transdc_resp-reg_C-effctor"/>
</dbReference>
<dbReference type="SMART" id="SM00421">
    <property type="entry name" value="HTH_LUXR"/>
    <property type="match status" value="1"/>
</dbReference>
<accession>A0ABX2EQT8</accession>
<dbReference type="SUPFAM" id="SSF52172">
    <property type="entry name" value="CheY-like"/>
    <property type="match status" value="1"/>
</dbReference>
<evidence type="ECO:0000256" key="1">
    <source>
        <dbReference type="ARBA" id="ARBA00022553"/>
    </source>
</evidence>
<dbReference type="InterPro" id="IPR000792">
    <property type="entry name" value="Tscrpt_reg_LuxR_C"/>
</dbReference>
<dbReference type="Proteomes" id="UP000737171">
    <property type="component" value="Unassembled WGS sequence"/>
</dbReference>
<reference evidence="8 9" key="1">
    <citation type="submission" date="2020-05" db="EMBL/GenBank/DDBJ databases">
        <title>Aquincola sp. isolate from soil.</title>
        <authorList>
            <person name="Han J."/>
            <person name="Kim D.-U."/>
        </authorList>
    </citation>
    <scope>NUCLEOTIDE SEQUENCE [LARGE SCALE GENOMIC DNA]</scope>
    <source>
        <strain evidence="8 9">S2</strain>
    </source>
</reference>
<keyword evidence="3" id="KW-0238">DNA-binding</keyword>
<evidence type="ECO:0000259" key="7">
    <source>
        <dbReference type="PROSITE" id="PS50110"/>
    </source>
</evidence>
<dbReference type="Gene3D" id="1.10.10.10">
    <property type="entry name" value="Winged helix-like DNA-binding domain superfamily/Winged helix DNA-binding domain"/>
    <property type="match status" value="1"/>
</dbReference>
<gene>
    <name evidence="8" type="ORF">HLB44_29195</name>
</gene>
<organism evidence="8 9">
    <name type="scientific">Pseudaquabacterium terrae</name>
    <dbReference type="NCBI Taxonomy" id="2732868"/>
    <lineage>
        <taxon>Bacteria</taxon>
        <taxon>Pseudomonadati</taxon>
        <taxon>Pseudomonadota</taxon>
        <taxon>Betaproteobacteria</taxon>
        <taxon>Burkholderiales</taxon>
        <taxon>Sphaerotilaceae</taxon>
        <taxon>Pseudaquabacterium</taxon>
    </lineage>
</organism>
<dbReference type="CDD" id="cd17535">
    <property type="entry name" value="REC_NarL-like"/>
    <property type="match status" value="1"/>
</dbReference>
<dbReference type="PANTHER" id="PTHR43214:SF41">
    <property type="entry name" value="NITRATE_NITRITE RESPONSE REGULATOR PROTEIN NARP"/>
    <property type="match status" value="1"/>
</dbReference>
<dbReference type="Pfam" id="PF00072">
    <property type="entry name" value="Response_reg"/>
    <property type="match status" value="1"/>
</dbReference>
<name>A0ABX2EQT8_9BURK</name>